<dbReference type="OrthoDB" id="4062651at2759"/>
<keyword evidence="1" id="KW-0812">Transmembrane</keyword>
<accession>A0A8T1VQF5</accession>
<dbReference type="EMBL" id="JAGDFM010000184">
    <property type="protein sequence ID" value="KAG7383166.1"/>
    <property type="molecule type" value="Genomic_DNA"/>
</dbReference>
<feature type="signal peptide" evidence="2">
    <location>
        <begin position="1"/>
        <end position="20"/>
    </location>
</feature>
<dbReference type="Proteomes" id="UP000694044">
    <property type="component" value="Unassembled WGS sequence"/>
</dbReference>
<reference evidence="3" key="1">
    <citation type="submission" date="2021-02" db="EMBL/GenBank/DDBJ databases">
        <authorList>
            <person name="Palmer J.M."/>
        </authorList>
    </citation>
    <scope>NUCLEOTIDE SEQUENCE</scope>
    <source>
        <strain evidence="3">SCRP734</strain>
    </source>
</reference>
<gene>
    <name evidence="3" type="ORF">PHYPSEUDO_003953</name>
</gene>
<proteinExistence type="predicted"/>
<keyword evidence="1" id="KW-1133">Transmembrane helix</keyword>
<name>A0A8T1VQF5_9STRA</name>
<keyword evidence="1" id="KW-0472">Membrane</keyword>
<dbReference type="AlphaFoldDB" id="A0A8T1VQF5"/>
<sequence length="236" mass="24813">MLVRALLLLLAGLAAKDANAAKMYSIFSAYLGDECGGTPYLVTIADGANCTASSCAAFNTFDSRLVNANMATSECSTDYLQTVRDKFGSSPYLVQLLHGDDDCSELTVGFGYPATGSCVGAYNESDSLYVIASLNDNGSALFQQFLGRTCFSDQLYLTESIDKEMIANHSCDGSGFQWYSSNDVGHASGGDVTSGGGSENGLSDGSIMGIALGAAAVLLVAILVYTRRLKRLRSVE</sequence>
<keyword evidence="4" id="KW-1185">Reference proteome</keyword>
<evidence type="ECO:0000256" key="2">
    <source>
        <dbReference type="SAM" id="SignalP"/>
    </source>
</evidence>
<protein>
    <recommendedName>
        <fullName evidence="5">TKL protein kinase</fullName>
    </recommendedName>
</protein>
<feature type="chain" id="PRO_5035900187" description="TKL protein kinase" evidence="2">
    <location>
        <begin position="21"/>
        <end position="236"/>
    </location>
</feature>
<organism evidence="3 4">
    <name type="scientific">Phytophthora pseudosyringae</name>
    <dbReference type="NCBI Taxonomy" id="221518"/>
    <lineage>
        <taxon>Eukaryota</taxon>
        <taxon>Sar</taxon>
        <taxon>Stramenopiles</taxon>
        <taxon>Oomycota</taxon>
        <taxon>Peronosporomycetes</taxon>
        <taxon>Peronosporales</taxon>
        <taxon>Peronosporaceae</taxon>
        <taxon>Phytophthora</taxon>
    </lineage>
</organism>
<keyword evidence="2" id="KW-0732">Signal</keyword>
<evidence type="ECO:0000313" key="4">
    <source>
        <dbReference type="Proteomes" id="UP000694044"/>
    </source>
</evidence>
<feature type="transmembrane region" description="Helical" evidence="1">
    <location>
        <begin position="207"/>
        <end position="226"/>
    </location>
</feature>
<evidence type="ECO:0008006" key="5">
    <source>
        <dbReference type="Google" id="ProtNLM"/>
    </source>
</evidence>
<comment type="caution">
    <text evidence="3">The sequence shown here is derived from an EMBL/GenBank/DDBJ whole genome shotgun (WGS) entry which is preliminary data.</text>
</comment>
<evidence type="ECO:0000313" key="3">
    <source>
        <dbReference type="EMBL" id="KAG7383166.1"/>
    </source>
</evidence>
<evidence type="ECO:0000256" key="1">
    <source>
        <dbReference type="SAM" id="Phobius"/>
    </source>
</evidence>